<reference evidence="8" key="1">
    <citation type="submission" date="2018-03" db="EMBL/GenBank/DDBJ databases">
        <authorList>
            <person name="Sun L."/>
            <person name="Liu H."/>
            <person name="Chen W."/>
            <person name="Huang K."/>
            <person name="Liu W."/>
            <person name="Gao X."/>
        </authorList>
    </citation>
    <scope>NUCLEOTIDE SEQUENCE [LARGE SCALE GENOMIC DNA]</scope>
    <source>
        <strain evidence="8">SH9</strain>
    </source>
</reference>
<evidence type="ECO:0000256" key="3">
    <source>
        <dbReference type="ARBA" id="ARBA00022989"/>
    </source>
</evidence>
<feature type="transmembrane region" description="Helical" evidence="5">
    <location>
        <begin position="230"/>
        <end position="249"/>
    </location>
</feature>
<dbReference type="Proteomes" id="UP000239772">
    <property type="component" value="Unassembled WGS sequence"/>
</dbReference>
<gene>
    <name evidence="7" type="ORF">SLNSH_20480</name>
</gene>
<comment type="subcellular location">
    <subcellularLocation>
        <location evidence="1">Membrane</location>
        <topology evidence="1">Multi-pass membrane protein</topology>
    </subcellularLocation>
</comment>
<evidence type="ECO:0000256" key="2">
    <source>
        <dbReference type="ARBA" id="ARBA00022692"/>
    </source>
</evidence>
<dbReference type="OrthoDB" id="4391260at2"/>
<evidence type="ECO:0000313" key="8">
    <source>
        <dbReference type="Proteomes" id="UP000239772"/>
    </source>
</evidence>
<dbReference type="PANTHER" id="PTHR37422">
    <property type="entry name" value="TEICHURONIC ACID BIOSYNTHESIS PROTEIN TUAE"/>
    <property type="match status" value="1"/>
</dbReference>
<evidence type="ECO:0000256" key="4">
    <source>
        <dbReference type="ARBA" id="ARBA00023136"/>
    </source>
</evidence>
<feature type="transmembrane region" description="Helical" evidence="5">
    <location>
        <begin position="115"/>
        <end position="136"/>
    </location>
</feature>
<evidence type="ECO:0000256" key="5">
    <source>
        <dbReference type="SAM" id="Phobius"/>
    </source>
</evidence>
<name>A0A2T1HNE0_9HYPH</name>
<organism evidence="7 8">
    <name type="scientific">Alsobacter soli</name>
    <dbReference type="NCBI Taxonomy" id="2109933"/>
    <lineage>
        <taxon>Bacteria</taxon>
        <taxon>Pseudomonadati</taxon>
        <taxon>Pseudomonadota</taxon>
        <taxon>Alphaproteobacteria</taxon>
        <taxon>Hyphomicrobiales</taxon>
        <taxon>Alsobacteraceae</taxon>
        <taxon>Alsobacter</taxon>
    </lineage>
</organism>
<keyword evidence="3 5" id="KW-1133">Transmembrane helix</keyword>
<dbReference type="Pfam" id="PF04932">
    <property type="entry name" value="Wzy_C"/>
    <property type="match status" value="1"/>
</dbReference>
<sequence>MSYAMARRRARPRWMPSLETVCLLGSITCLIFVPHMGNVAAAGFVGGTLALLALSRTNPLEPFFATTAPWLFTGWILASSLWSTDSGFTFYEGLQYFFTCYAGAVLAQTVEPRRLVAAIAAGSLPALVMSATSGIYGVDERGVVSLVGIFNSKNFLAYYATIGLLASLATLCDRRQPLPPRLAAAATAVVAVYIILAARSLGTLVAGFMAAGVLLGLVFIFRLSVLARSLIIAIGLMAGLAVALAGVLYTDQVLELLGKDSSLTGRSFLWARGWQYIEMRPVFGTGYYNFWKQGSVEAEGLWRQMNIGSRTGFHFHNIFINAGVELGYVGMALITVMVLAAWRGIIKWLARDLAPHTAFFAAFMVYSLPRLFIEVDIPSIYGWGPVLIFYICTHAGLLLKRAADPDIGEALSASPMHGASLSRRP</sequence>
<dbReference type="GO" id="GO:0016020">
    <property type="term" value="C:membrane"/>
    <property type="evidence" value="ECO:0007669"/>
    <property type="project" value="UniProtKB-SubCell"/>
</dbReference>
<feature type="transmembrane region" description="Helical" evidence="5">
    <location>
        <begin position="156"/>
        <end position="172"/>
    </location>
</feature>
<comment type="caution">
    <text evidence="7">The sequence shown here is derived from an EMBL/GenBank/DDBJ whole genome shotgun (WGS) entry which is preliminary data.</text>
</comment>
<feature type="transmembrane region" description="Helical" evidence="5">
    <location>
        <begin position="318"/>
        <end position="341"/>
    </location>
</feature>
<dbReference type="PANTHER" id="PTHR37422:SF17">
    <property type="entry name" value="O-ANTIGEN LIGASE"/>
    <property type="match status" value="1"/>
</dbReference>
<dbReference type="RefSeq" id="WP_106339450.1">
    <property type="nucleotide sequence ID" value="NZ_PVZS01000031.1"/>
</dbReference>
<proteinExistence type="predicted"/>
<feature type="transmembrane region" description="Helical" evidence="5">
    <location>
        <begin position="179"/>
        <end position="198"/>
    </location>
</feature>
<feature type="transmembrane region" description="Helical" evidence="5">
    <location>
        <begin position="379"/>
        <end position="399"/>
    </location>
</feature>
<feature type="domain" description="O-antigen ligase-related" evidence="6">
    <location>
        <begin position="187"/>
        <end position="334"/>
    </location>
</feature>
<evidence type="ECO:0000313" key="7">
    <source>
        <dbReference type="EMBL" id="PSC03111.1"/>
    </source>
</evidence>
<evidence type="ECO:0000256" key="1">
    <source>
        <dbReference type="ARBA" id="ARBA00004141"/>
    </source>
</evidence>
<keyword evidence="8" id="KW-1185">Reference proteome</keyword>
<feature type="transmembrane region" description="Helical" evidence="5">
    <location>
        <begin position="204"/>
        <end position="223"/>
    </location>
</feature>
<feature type="transmembrane region" description="Helical" evidence="5">
    <location>
        <begin position="353"/>
        <end position="373"/>
    </location>
</feature>
<dbReference type="InterPro" id="IPR051533">
    <property type="entry name" value="WaaL-like"/>
</dbReference>
<dbReference type="AlphaFoldDB" id="A0A2T1HNE0"/>
<keyword evidence="2 5" id="KW-0812">Transmembrane</keyword>
<accession>A0A2T1HNE0</accession>
<dbReference type="InterPro" id="IPR007016">
    <property type="entry name" value="O-antigen_ligase-rel_domated"/>
</dbReference>
<protein>
    <recommendedName>
        <fullName evidence="6">O-antigen ligase-related domain-containing protein</fullName>
    </recommendedName>
</protein>
<keyword evidence="4 5" id="KW-0472">Membrane</keyword>
<evidence type="ECO:0000259" key="6">
    <source>
        <dbReference type="Pfam" id="PF04932"/>
    </source>
</evidence>
<dbReference type="EMBL" id="PVZS01000031">
    <property type="protein sequence ID" value="PSC03111.1"/>
    <property type="molecule type" value="Genomic_DNA"/>
</dbReference>